<dbReference type="InterPro" id="IPR001128">
    <property type="entry name" value="Cyt_P450"/>
</dbReference>
<dbReference type="GO" id="GO:0034650">
    <property type="term" value="P:cortisol metabolic process"/>
    <property type="evidence" value="ECO:0007669"/>
    <property type="project" value="TreeGrafter"/>
</dbReference>
<dbReference type="GO" id="GO:0004497">
    <property type="term" value="F:monooxygenase activity"/>
    <property type="evidence" value="ECO:0007669"/>
    <property type="project" value="UniProtKB-KW"/>
</dbReference>
<reference evidence="10 11" key="1">
    <citation type="submission" date="2014-04" db="EMBL/GenBank/DDBJ databases">
        <title>Genome evolution of avian class.</title>
        <authorList>
            <person name="Zhang G."/>
            <person name="Li C."/>
        </authorList>
    </citation>
    <scope>NUCLEOTIDE SEQUENCE [LARGE SCALE GENOMIC DNA]</scope>
    <source>
        <strain evidence="10">BGI_N324</strain>
    </source>
</reference>
<accession>A0A091L1U0</accession>
<evidence type="ECO:0000256" key="2">
    <source>
        <dbReference type="ARBA" id="ARBA00010617"/>
    </source>
</evidence>
<dbReference type="PANTHER" id="PTHR24279:SF123">
    <property type="entry name" value="CYTOCHROME P450 FAMILY 27 SUBFAMILY A MEMBER 1"/>
    <property type="match status" value="1"/>
</dbReference>
<evidence type="ECO:0000256" key="9">
    <source>
        <dbReference type="RuleBase" id="RU000461"/>
    </source>
</evidence>
<dbReference type="AlphaFoldDB" id="A0A091L1U0"/>
<dbReference type="GO" id="GO:0006700">
    <property type="term" value="P:C21-steroid hormone biosynthetic process"/>
    <property type="evidence" value="ECO:0007669"/>
    <property type="project" value="TreeGrafter"/>
</dbReference>
<dbReference type="GO" id="GO:0020037">
    <property type="term" value="F:heme binding"/>
    <property type="evidence" value="ECO:0007669"/>
    <property type="project" value="InterPro"/>
</dbReference>
<protein>
    <recommendedName>
        <fullName evidence="12">Sterol 26-hydroxylase, mitochondrial</fullName>
    </recommendedName>
</protein>
<dbReference type="PROSITE" id="PS00086">
    <property type="entry name" value="CYTOCHROME_P450"/>
    <property type="match status" value="1"/>
</dbReference>
<evidence type="ECO:0000256" key="1">
    <source>
        <dbReference type="ARBA" id="ARBA00001971"/>
    </source>
</evidence>
<dbReference type="GO" id="GO:0016705">
    <property type="term" value="F:oxidoreductase activity, acting on paired donors, with incorporation or reduction of molecular oxygen"/>
    <property type="evidence" value="ECO:0007669"/>
    <property type="project" value="InterPro"/>
</dbReference>
<dbReference type="Proteomes" id="UP000053330">
    <property type="component" value="Unassembled WGS sequence"/>
</dbReference>
<dbReference type="InterPro" id="IPR036396">
    <property type="entry name" value="Cyt_P450_sf"/>
</dbReference>
<feature type="non-terminal residue" evidence="10">
    <location>
        <position position="429"/>
    </location>
</feature>
<organism evidence="10 11">
    <name type="scientific">Chlamydotis macqueenii</name>
    <name type="common">Macqueen's bustard</name>
    <dbReference type="NCBI Taxonomy" id="187382"/>
    <lineage>
        <taxon>Eukaryota</taxon>
        <taxon>Metazoa</taxon>
        <taxon>Chordata</taxon>
        <taxon>Craniata</taxon>
        <taxon>Vertebrata</taxon>
        <taxon>Euteleostomi</taxon>
        <taxon>Archelosauria</taxon>
        <taxon>Archosauria</taxon>
        <taxon>Dinosauria</taxon>
        <taxon>Saurischia</taxon>
        <taxon>Theropoda</taxon>
        <taxon>Coelurosauria</taxon>
        <taxon>Aves</taxon>
        <taxon>Neognathae</taxon>
        <taxon>Neoaves</taxon>
        <taxon>Otidimorphae</taxon>
        <taxon>Otidiformes</taxon>
        <taxon>Otididae</taxon>
        <taxon>Chlamydotis</taxon>
    </lineage>
</organism>
<evidence type="ECO:0000256" key="8">
    <source>
        <dbReference type="PIRSR" id="PIRSR602401-1"/>
    </source>
</evidence>
<evidence type="ECO:0000313" key="11">
    <source>
        <dbReference type="Proteomes" id="UP000053330"/>
    </source>
</evidence>
<keyword evidence="11" id="KW-1185">Reference proteome</keyword>
<dbReference type="GO" id="GO:0008203">
    <property type="term" value="P:cholesterol metabolic process"/>
    <property type="evidence" value="ECO:0007669"/>
    <property type="project" value="TreeGrafter"/>
</dbReference>
<keyword evidence="4 8" id="KW-0479">Metal-binding</keyword>
<evidence type="ECO:0000256" key="3">
    <source>
        <dbReference type="ARBA" id="ARBA00022617"/>
    </source>
</evidence>
<dbReference type="GO" id="GO:0005506">
    <property type="term" value="F:iron ion binding"/>
    <property type="evidence" value="ECO:0007669"/>
    <property type="project" value="InterPro"/>
</dbReference>
<feature type="binding site" description="axial binding residue" evidence="8">
    <location>
        <position position="387"/>
    </location>
    <ligand>
        <name>heme</name>
        <dbReference type="ChEBI" id="CHEBI:30413"/>
    </ligand>
    <ligandPart>
        <name>Fe</name>
        <dbReference type="ChEBI" id="CHEBI:18248"/>
    </ligandPart>
</feature>
<gene>
    <name evidence="10" type="ORF">N324_02626</name>
</gene>
<sequence length="429" mass="48745">QLMSRRIYGPIWKSTFGHYENINIGSPVVLEQLLRQEGKYPMRSDMALWKEHRDTRRLPYGPFTEVERPPGWFQPSVGRMHPGIGKLLPATAPRPAVPLVLSPVPAQGRGALVPPAPVLVGDVANLLYRFALEGISYILFETRIGCLKQQVPAETQRFIDSINLMFKNSIFATVLPRWSRKVLPFWDRYLDSWDTIFAFGKTLIDRKMEELEGQVERGKEVSGYLSYLLASGRLSLDEVYGSVAELLLAGVDTTSNTLSWALYHLSRDLGIQETLYQELKAVVPSNRFPGAEDIPKMPMLRAVIKETLRVYPVVPTNARVFYEKDIVIGDYFFPKNTLFVLAHYAISHDETYFPEPERFLPQRWLRGHGSPHHPFSSIPFGYGVRACVGRRIAELEMHLALARIIQAFEVRPDPRGVEVKSVSRIVLVA</sequence>
<dbReference type="GO" id="GO:0071375">
    <property type="term" value="P:cellular response to peptide hormone stimulus"/>
    <property type="evidence" value="ECO:0007669"/>
    <property type="project" value="TreeGrafter"/>
</dbReference>
<feature type="non-terminal residue" evidence="10">
    <location>
        <position position="1"/>
    </location>
</feature>
<dbReference type="InterPro" id="IPR050479">
    <property type="entry name" value="CYP11_CYP27_families"/>
</dbReference>
<dbReference type="GO" id="GO:0006704">
    <property type="term" value="P:glucocorticoid biosynthetic process"/>
    <property type="evidence" value="ECO:0007669"/>
    <property type="project" value="TreeGrafter"/>
</dbReference>
<keyword evidence="3 8" id="KW-0349">Heme</keyword>
<dbReference type="Gene3D" id="1.10.630.10">
    <property type="entry name" value="Cytochrome P450"/>
    <property type="match status" value="1"/>
</dbReference>
<dbReference type="SUPFAM" id="SSF48264">
    <property type="entry name" value="Cytochrome P450"/>
    <property type="match status" value="1"/>
</dbReference>
<keyword evidence="7 9" id="KW-0503">Monooxygenase</keyword>
<evidence type="ECO:0000256" key="5">
    <source>
        <dbReference type="ARBA" id="ARBA00023002"/>
    </source>
</evidence>
<dbReference type="InterPro" id="IPR002401">
    <property type="entry name" value="Cyt_P450_E_grp-I"/>
</dbReference>
<comment type="cofactor">
    <cofactor evidence="1 8">
        <name>heme</name>
        <dbReference type="ChEBI" id="CHEBI:30413"/>
    </cofactor>
</comment>
<evidence type="ECO:0000256" key="4">
    <source>
        <dbReference type="ARBA" id="ARBA00022723"/>
    </source>
</evidence>
<dbReference type="InterPro" id="IPR017972">
    <property type="entry name" value="Cyt_P450_CS"/>
</dbReference>
<evidence type="ECO:0000256" key="6">
    <source>
        <dbReference type="ARBA" id="ARBA00023004"/>
    </source>
</evidence>
<dbReference type="PRINTS" id="PR00385">
    <property type="entry name" value="P450"/>
</dbReference>
<dbReference type="EMBL" id="KK763311">
    <property type="protein sequence ID" value="KFP45560.1"/>
    <property type="molecule type" value="Genomic_DNA"/>
</dbReference>
<keyword evidence="6 8" id="KW-0408">Iron</keyword>
<keyword evidence="5 9" id="KW-0560">Oxidoreductase</keyword>
<dbReference type="PRINTS" id="PR00463">
    <property type="entry name" value="EP450I"/>
</dbReference>
<evidence type="ECO:0008006" key="12">
    <source>
        <dbReference type="Google" id="ProtNLM"/>
    </source>
</evidence>
<dbReference type="GO" id="GO:0005743">
    <property type="term" value="C:mitochondrial inner membrane"/>
    <property type="evidence" value="ECO:0007669"/>
    <property type="project" value="TreeGrafter"/>
</dbReference>
<dbReference type="Pfam" id="PF00067">
    <property type="entry name" value="p450"/>
    <property type="match status" value="1"/>
</dbReference>
<evidence type="ECO:0000313" key="10">
    <source>
        <dbReference type="EMBL" id="KFP45560.1"/>
    </source>
</evidence>
<comment type="similarity">
    <text evidence="2 9">Belongs to the cytochrome P450 family.</text>
</comment>
<dbReference type="PANTHER" id="PTHR24279">
    <property type="entry name" value="CYTOCHROME P450"/>
    <property type="match status" value="1"/>
</dbReference>
<evidence type="ECO:0000256" key="7">
    <source>
        <dbReference type="ARBA" id="ARBA00023033"/>
    </source>
</evidence>
<name>A0A091L1U0_9AVES</name>
<proteinExistence type="inferred from homology"/>